<keyword evidence="2" id="KW-1185">Reference proteome</keyword>
<organism evidence="1 2">
    <name type="scientific">Lactiplantibacillus nangangensis</name>
    <dbReference type="NCBI Taxonomy" id="2559917"/>
    <lineage>
        <taxon>Bacteria</taxon>
        <taxon>Bacillati</taxon>
        <taxon>Bacillota</taxon>
        <taxon>Bacilli</taxon>
        <taxon>Lactobacillales</taxon>
        <taxon>Lactobacillaceae</taxon>
        <taxon>Lactiplantibacillus</taxon>
    </lineage>
</organism>
<accession>A0ABW1SLT1</accession>
<evidence type="ECO:0000313" key="2">
    <source>
        <dbReference type="Proteomes" id="UP001596171"/>
    </source>
</evidence>
<comment type="caution">
    <text evidence="1">The sequence shown here is derived from an EMBL/GenBank/DDBJ whole genome shotgun (WGS) entry which is preliminary data.</text>
</comment>
<dbReference type="EMBL" id="JBHSSE010000024">
    <property type="protein sequence ID" value="MFC6202562.1"/>
    <property type="molecule type" value="Genomic_DNA"/>
</dbReference>
<name>A0ABW1SLT1_9LACO</name>
<dbReference type="RefSeq" id="WP_137616588.1">
    <property type="nucleotide sequence ID" value="NZ_BJDI01000010.1"/>
</dbReference>
<gene>
    <name evidence="1" type="ORF">ACFP1L_11880</name>
</gene>
<protein>
    <submittedName>
        <fullName evidence="1">Uncharacterized protein</fullName>
    </submittedName>
</protein>
<reference evidence="2" key="1">
    <citation type="journal article" date="2019" name="Int. J. Syst. Evol. Microbiol.">
        <title>The Global Catalogue of Microorganisms (GCM) 10K type strain sequencing project: providing services to taxonomists for standard genome sequencing and annotation.</title>
        <authorList>
            <consortium name="The Broad Institute Genomics Platform"/>
            <consortium name="The Broad Institute Genome Sequencing Center for Infectious Disease"/>
            <person name="Wu L."/>
            <person name="Ma J."/>
        </authorList>
    </citation>
    <scope>NUCLEOTIDE SEQUENCE [LARGE SCALE GENOMIC DNA]</scope>
    <source>
        <strain evidence="2">CCM 8930</strain>
    </source>
</reference>
<proteinExistence type="predicted"/>
<evidence type="ECO:0000313" key="1">
    <source>
        <dbReference type="EMBL" id="MFC6202562.1"/>
    </source>
</evidence>
<sequence length="155" mass="17077">MAKIVVIDHAATNWEQIENKNFDSLNQQVTSMISDSGWTNAGMVLLNGTVEQNPDKDNGKPQYRFVKLQGPSEIIRILSVRAVVKGSTASSSIIGLPEFVYSENDSVLGASFGDFSYRATLWTTLNTPMIYLDMLNGSNQTVPDSGISIDQTFMY</sequence>
<dbReference type="Proteomes" id="UP001596171">
    <property type="component" value="Unassembled WGS sequence"/>
</dbReference>